<dbReference type="EMBL" id="NWSY01000012">
    <property type="protein sequence ID" value="PDT22292.1"/>
    <property type="molecule type" value="Genomic_DNA"/>
</dbReference>
<organism evidence="2 3">
    <name type="scientific">Rhizobium hidalgonense</name>
    <dbReference type="NCBI Taxonomy" id="1538159"/>
    <lineage>
        <taxon>Bacteria</taxon>
        <taxon>Pseudomonadati</taxon>
        <taxon>Pseudomonadota</taxon>
        <taxon>Alphaproteobacteria</taxon>
        <taxon>Hyphomicrobiales</taxon>
        <taxon>Rhizobiaceae</taxon>
        <taxon>Rhizobium/Agrobacterium group</taxon>
        <taxon>Rhizobium</taxon>
    </lineage>
</organism>
<proteinExistence type="predicted"/>
<feature type="domain" description="Competence protein CoiA-like N-terminal" evidence="1">
    <location>
        <begin position="20"/>
        <end position="49"/>
    </location>
</feature>
<reference evidence="2 3" key="1">
    <citation type="submission" date="2017-09" db="EMBL/GenBank/DDBJ databases">
        <title>Comparative genomics of rhizobia isolated from Phaseolus vulgaris in China.</title>
        <authorList>
            <person name="Tong W."/>
        </authorList>
    </citation>
    <scope>NUCLEOTIDE SEQUENCE [LARGE SCALE GENOMIC DNA]</scope>
    <source>
        <strain evidence="2 3">FH14</strain>
    </source>
</reference>
<dbReference type="Pfam" id="PF25164">
    <property type="entry name" value="CoiA_N"/>
    <property type="match status" value="1"/>
</dbReference>
<evidence type="ECO:0000313" key="3">
    <source>
        <dbReference type="Proteomes" id="UP000219914"/>
    </source>
</evidence>
<protein>
    <recommendedName>
        <fullName evidence="1">Competence protein CoiA-like N-terminal domain-containing protein</fullName>
    </recommendedName>
</protein>
<dbReference type="RefSeq" id="WP_097535049.1">
    <property type="nucleotide sequence ID" value="NZ_LODW01000033.1"/>
</dbReference>
<evidence type="ECO:0000313" key="2">
    <source>
        <dbReference type="EMBL" id="PDT22292.1"/>
    </source>
</evidence>
<evidence type="ECO:0000259" key="1">
    <source>
        <dbReference type="Pfam" id="PF25164"/>
    </source>
</evidence>
<dbReference type="InterPro" id="IPR057253">
    <property type="entry name" value="CoiA-like_N"/>
</dbReference>
<sequence>MKFGLIEGIRQEATAGARGLCPGCSSSVIAKCGEIRLHHWAHLSTMVCDPWREQETEWHRGWKNEFPVEWQEVWHRASNGEIHISDVKTANGAVIEFQHSPITPQERASREAFYHPMAWVVDGVRLKRDLPSFCAALTDAPSAGTKLRAWLVRPGTSMIVDRWAGGSYPVFLDFGDAVFPPRWLPTTGLLWWLQYVPKLGAVATPVLRQSVVDHYRVGTPIRGLKAIAPTRRPGLTGFEAHLARKRGNRARF</sequence>
<dbReference type="Proteomes" id="UP000219914">
    <property type="component" value="Unassembled WGS sequence"/>
</dbReference>
<name>A0ABX4JQE5_9HYPH</name>
<gene>
    <name evidence="2" type="ORF">CO674_16980</name>
</gene>
<keyword evidence="3" id="KW-1185">Reference proteome</keyword>
<accession>A0ABX4JQE5</accession>
<comment type="caution">
    <text evidence="2">The sequence shown here is derived from an EMBL/GenBank/DDBJ whole genome shotgun (WGS) entry which is preliminary data.</text>
</comment>